<dbReference type="RefSeq" id="WP_012002608.1">
    <property type="nucleotide sequence ID" value="NC_009828.1"/>
</dbReference>
<reference evidence="7 8" key="2">
    <citation type="journal article" date="2009" name="Proc. Natl. Acad. Sci. U.S.A.">
        <title>On the chimeric nature, thermophilic origin, and phylogenetic placement of the Thermotogales.</title>
        <authorList>
            <person name="Zhaxybayeva O."/>
            <person name="Swithers K.S."/>
            <person name="Lapierre P."/>
            <person name="Fournier G.P."/>
            <person name="Bickhart D.M."/>
            <person name="DeBoy R.T."/>
            <person name="Nelson K.E."/>
            <person name="Nesbo C.L."/>
            <person name="Doolittle W.F."/>
            <person name="Gogarten J.P."/>
            <person name="Noll K.M."/>
        </authorList>
    </citation>
    <scope>NUCLEOTIDE SEQUENCE [LARGE SCALE GENOMIC DNA]</scope>
    <source>
        <strain evidence="8">ATCC BAA-301 / DSM 14385 / NBRC 107922 / TMO</strain>
    </source>
</reference>
<dbReference type="GO" id="GO:0016020">
    <property type="term" value="C:membrane"/>
    <property type="evidence" value="ECO:0007669"/>
    <property type="project" value="UniProtKB-SubCell"/>
</dbReference>
<comment type="similarity">
    <text evidence="6">Belongs to the inorganic phosphate transporter (PiT) (TC 2.A.20) family.</text>
</comment>
<feature type="transmembrane region" description="Helical" evidence="6">
    <location>
        <begin position="287"/>
        <end position="308"/>
    </location>
</feature>
<dbReference type="EMBL" id="CP000812">
    <property type="protein sequence ID" value="ABV33127.1"/>
    <property type="molecule type" value="Genomic_DNA"/>
</dbReference>
<dbReference type="Pfam" id="PF01384">
    <property type="entry name" value="PHO4"/>
    <property type="match status" value="1"/>
</dbReference>
<feature type="transmembrane region" description="Helical" evidence="6">
    <location>
        <begin position="139"/>
        <end position="162"/>
    </location>
</feature>
<keyword evidence="2 6" id="KW-0813">Transport</keyword>
<dbReference type="HOGENOM" id="CLU_015355_3_3_0"/>
<feature type="transmembrane region" description="Helical" evidence="6">
    <location>
        <begin position="376"/>
        <end position="397"/>
    </location>
</feature>
<protein>
    <recommendedName>
        <fullName evidence="6">Phosphate transporter</fullName>
    </recommendedName>
</protein>
<feature type="transmembrane region" description="Helical" evidence="6">
    <location>
        <begin position="174"/>
        <end position="191"/>
    </location>
</feature>
<dbReference type="Proteomes" id="UP000002016">
    <property type="component" value="Chromosome"/>
</dbReference>
<keyword evidence="4 6" id="KW-1133">Transmembrane helix</keyword>
<dbReference type="AlphaFoldDB" id="A8F4P3"/>
<feature type="transmembrane region" description="Helical" evidence="6">
    <location>
        <begin position="79"/>
        <end position="102"/>
    </location>
</feature>
<dbReference type="STRING" id="416591.Tlet_0561"/>
<keyword evidence="5 6" id="KW-0472">Membrane</keyword>
<evidence type="ECO:0000256" key="3">
    <source>
        <dbReference type="ARBA" id="ARBA00022692"/>
    </source>
</evidence>
<dbReference type="GO" id="GO:0035435">
    <property type="term" value="P:phosphate ion transmembrane transport"/>
    <property type="evidence" value="ECO:0007669"/>
    <property type="project" value="TreeGrafter"/>
</dbReference>
<keyword evidence="8" id="KW-1185">Reference proteome</keyword>
<dbReference type="eggNOG" id="COG0306">
    <property type="taxonomic scope" value="Bacteria"/>
</dbReference>
<feature type="transmembrane region" description="Helical" evidence="6">
    <location>
        <begin position="329"/>
        <end position="356"/>
    </location>
</feature>
<dbReference type="InterPro" id="IPR001204">
    <property type="entry name" value="Phos_transporter"/>
</dbReference>
<dbReference type="PANTHER" id="PTHR11101:SF80">
    <property type="entry name" value="PHOSPHATE TRANSPORTER"/>
    <property type="match status" value="1"/>
</dbReference>
<evidence type="ECO:0000256" key="6">
    <source>
        <dbReference type="RuleBase" id="RU363058"/>
    </source>
</evidence>
<organism evidence="7 8">
    <name type="scientific">Pseudothermotoga lettingae (strain ATCC BAA-301 / DSM 14385 / NBRC 107922 / TMO)</name>
    <name type="common">Thermotoga lettingae</name>
    <dbReference type="NCBI Taxonomy" id="416591"/>
    <lineage>
        <taxon>Bacteria</taxon>
        <taxon>Thermotogati</taxon>
        <taxon>Thermotogota</taxon>
        <taxon>Thermotogae</taxon>
        <taxon>Thermotogales</taxon>
        <taxon>Thermotogaceae</taxon>
        <taxon>Pseudothermotoga</taxon>
    </lineage>
</organism>
<name>A8F4P3_PSELT</name>
<evidence type="ECO:0000313" key="8">
    <source>
        <dbReference type="Proteomes" id="UP000002016"/>
    </source>
</evidence>
<proteinExistence type="inferred from homology"/>
<evidence type="ECO:0000313" key="7">
    <source>
        <dbReference type="EMBL" id="ABV33127.1"/>
    </source>
</evidence>
<feature type="transmembrane region" description="Helical" evidence="6">
    <location>
        <begin position="41"/>
        <end position="59"/>
    </location>
</feature>
<reference evidence="7 8" key="1">
    <citation type="submission" date="2007-08" db="EMBL/GenBank/DDBJ databases">
        <title>Complete sequence of Thermotoga lettingae TMO.</title>
        <authorList>
            <consortium name="US DOE Joint Genome Institute"/>
            <person name="Copeland A."/>
            <person name="Lucas S."/>
            <person name="Lapidus A."/>
            <person name="Barry K."/>
            <person name="Glavina del Rio T."/>
            <person name="Dalin E."/>
            <person name="Tice H."/>
            <person name="Pitluck S."/>
            <person name="Foster B."/>
            <person name="Bruce D."/>
            <person name="Schmutz J."/>
            <person name="Larimer F."/>
            <person name="Land M."/>
            <person name="Hauser L."/>
            <person name="Kyrpides N."/>
            <person name="Mikhailova N."/>
            <person name="Nelson K."/>
            <person name="Gogarten J.P."/>
            <person name="Noll K."/>
            <person name="Richardson P."/>
        </authorList>
    </citation>
    <scope>NUCLEOTIDE SEQUENCE [LARGE SCALE GENOMIC DNA]</scope>
    <source>
        <strain evidence="8">ATCC BAA-301 / DSM 14385 / NBRC 107922 / TMO</strain>
    </source>
</reference>
<feature type="transmembrane region" description="Helical" evidence="6">
    <location>
        <begin position="108"/>
        <end position="127"/>
    </location>
</feature>
<accession>A8F4P3</accession>
<dbReference type="PANTHER" id="PTHR11101">
    <property type="entry name" value="PHOSPHATE TRANSPORTER"/>
    <property type="match status" value="1"/>
</dbReference>
<dbReference type="KEGG" id="tle:Tlet_0561"/>
<feature type="transmembrane region" description="Helical" evidence="6">
    <location>
        <begin position="203"/>
        <end position="221"/>
    </location>
</feature>
<comment type="subcellular location">
    <subcellularLocation>
        <location evidence="1 6">Membrane</location>
        <topology evidence="1 6">Multi-pass membrane protein</topology>
    </subcellularLocation>
</comment>
<sequence length="401" mass="42488" precursor="true">MVTLIAFGTGVAMAFAIGANDVANSMATAVGAKAITPKQAVLIASVLEFLGAVLFGSHVTSTITKGIVKVDIVNDPNTLMIGALAALISSSVWVLAATFWGMPVSTTHSIVGGMAGFGIAAGGWNAIHWAKMVSIAMSWVISPLLGGLLAYGVFKLISLLVLRRDNPVRAAKKTGPIIIWVTFFIIVYLFAVKTVKIGYGKSFVFSFSVSALAMIAGYFLLKRNSQKHNADPYDFVENMFRRLQVMTSCYVSFSHGANDVANAVGPVVVVYSVIKTGMVSSQIHTPIWILFLGGLGISMGVLFLGYRVMKTIGSDITPLTNTRGFCIDFSTASTVLMASVLGFPVSTTHIVVGSVVGVGMARGIEVVNVGVLKNIVLSWLFTVPLAAVFSAILFKLFTLII</sequence>
<evidence type="ECO:0000256" key="5">
    <source>
        <dbReference type="ARBA" id="ARBA00023136"/>
    </source>
</evidence>
<gene>
    <name evidence="7" type="ordered locus">Tlet_0561</name>
</gene>
<evidence type="ECO:0000256" key="1">
    <source>
        <dbReference type="ARBA" id="ARBA00004141"/>
    </source>
</evidence>
<keyword evidence="3 6" id="KW-0812">Transmembrane</keyword>
<dbReference type="GO" id="GO:0005315">
    <property type="term" value="F:phosphate transmembrane transporter activity"/>
    <property type="evidence" value="ECO:0007669"/>
    <property type="project" value="InterPro"/>
</dbReference>
<keyword evidence="6" id="KW-0592">Phosphate transport</keyword>
<evidence type="ECO:0000256" key="4">
    <source>
        <dbReference type="ARBA" id="ARBA00022989"/>
    </source>
</evidence>
<dbReference type="OrthoDB" id="9779554at2"/>
<evidence type="ECO:0000256" key="2">
    <source>
        <dbReference type="ARBA" id="ARBA00022448"/>
    </source>
</evidence>